<reference evidence="1 2" key="1">
    <citation type="journal article" date="2016" name="Nat. Commun.">
        <title>Thousands of microbial genomes shed light on interconnected biogeochemical processes in an aquifer system.</title>
        <authorList>
            <person name="Anantharaman K."/>
            <person name="Brown C.T."/>
            <person name="Hug L.A."/>
            <person name="Sharon I."/>
            <person name="Castelle C.J."/>
            <person name="Probst A.J."/>
            <person name="Thomas B.C."/>
            <person name="Singh A."/>
            <person name="Wilkins M.J."/>
            <person name="Karaoz U."/>
            <person name="Brodie E.L."/>
            <person name="Williams K.H."/>
            <person name="Hubbard S.S."/>
            <person name="Banfield J.F."/>
        </authorList>
    </citation>
    <scope>NUCLEOTIDE SEQUENCE [LARGE SCALE GENOMIC DNA]</scope>
</reference>
<protein>
    <recommendedName>
        <fullName evidence="3">DUF4258 domain-containing protein</fullName>
    </recommendedName>
</protein>
<evidence type="ECO:0000313" key="2">
    <source>
        <dbReference type="Proteomes" id="UP000176493"/>
    </source>
</evidence>
<sequence>MKIVFSDHALLKMEQRKIPRSVVIVAVQFPNFRIPGYNFREQVFKKFKGIYLKVVIKRLKQEIIVVTAHLVARVKNN</sequence>
<evidence type="ECO:0008006" key="3">
    <source>
        <dbReference type="Google" id="ProtNLM"/>
    </source>
</evidence>
<name>A0A1G2MDD1_9BACT</name>
<dbReference type="Proteomes" id="UP000176493">
    <property type="component" value="Unassembled WGS sequence"/>
</dbReference>
<gene>
    <name evidence="1" type="ORF">A2W52_03330</name>
</gene>
<dbReference type="AlphaFoldDB" id="A0A1G2MDD1"/>
<comment type="caution">
    <text evidence="1">The sequence shown here is derived from an EMBL/GenBank/DDBJ whole genome shotgun (WGS) entry which is preliminary data.</text>
</comment>
<organism evidence="1 2">
    <name type="scientific">Candidatus Taylorbacteria bacterium RIFCSPHIGHO2_02_49_25</name>
    <dbReference type="NCBI Taxonomy" id="1802305"/>
    <lineage>
        <taxon>Bacteria</taxon>
        <taxon>Candidatus Tayloriibacteriota</taxon>
    </lineage>
</organism>
<proteinExistence type="predicted"/>
<accession>A0A1G2MDD1</accession>
<dbReference type="EMBL" id="MHRJ01000037">
    <property type="protein sequence ID" value="OHA21907.1"/>
    <property type="molecule type" value="Genomic_DNA"/>
</dbReference>
<evidence type="ECO:0000313" key="1">
    <source>
        <dbReference type="EMBL" id="OHA21907.1"/>
    </source>
</evidence>